<proteinExistence type="predicted"/>
<keyword evidence="2" id="KW-1185">Reference proteome</keyword>
<comment type="caution">
    <text evidence="1">The sequence shown here is derived from an EMBL/GenBank/DDBJ whole genome shotgun (WGS) entry which is preliminary data.</text>
</comment>
<name>A0AAW2GSS3_9HYME</name>
<dbReference type="Proteomes" id="UP001430953">
    <property type="component" value="Unassembled WGS sequence"/>
</dbReference>
<evidence type="ECO:0000313" key="1">
    <source>
        <dbReference type="EMBL" id="KAL0130352.1"/>
    </source>
</evidence>
<gene>
    <name evidence="1" type="ORF">PUN28_002176</name>
</gene>
<organism evidence="1 2">
    <name type="scientific">Cardiocondyla obscurior</name>
    <dbReference type="NCBI Taxonomy" id="286306"/>
    <lineage>
        <taxon>Eukaryota</taxon>
        <taxon>Metazoa</taxon>
        <taxon>Ecdysozoa</taxon>
        <taxon>Arthropoda</taxon>
        <taxon>Hexapoda</taxon>
        <taxon>Insecta</taxon>
        <taxon>Pterygota</taxon>
        <taxon>Neoptera</taxon>
        <taxon>Endopterygota</taxon>
        <taxon>Hymenoptera</taxon>
        <taxon>Apocrita</taxon>
        <taxon>Aculeata</taxon>
        <taxon>Formicoidea</taxon>
        <taxon>Formicidae</taxon>
        <taxon>Myrmicinae</taxon>
        <taxon>Cardiocondyla</taxon>
    </lineage>
</organism>
<evidence type="ECO:0000313" key="2">
    <source>
        <dbReference type="Proteomes" id="UP001430953"/>
    </source>
</evidence>
<reference evidence="1 2" key="1">
    <citation type="submission" date="2023-03" db="EMBL/GenBank/DDBJ databases">
        <title>High recombination rates correlate with genetic variation in Cardiocondyla obscurior ants.</title>
        <authorList>
            <person name="Errbii M."/>
        </authorList>
    </citation>
    <scope>NUCLEOTIDE SEQUENCE [LARGE SCALE GENOMIC DNA]</scope>
    <source>
        <strain evidence="1">Alpha-2009</strain>
        <tissue evidence="1">Whole body</tissue>
    </source>
</reference>
<dbReference type="AlphaFoldDB" id="A0AAW2GSS3"/>
<sequence length="166" mass="19039">MSTLRKKNMYNIINFIKWDNNTSIDCVPSTWILFDGEQQELVCQYMPPPYSAKKYKVLQELIKSKSSPIQKWSQYPIRILASISTKYFFNIFNVDSTSDNELYNASKNKIKLVEKSSTTSKQINKSVIIDIIKKKKKEAVCGLNGVVTYVHSSSKDSGKIKLNLLI</sequence>
<dbReference type="EMBL" id="JADYXP020000002">
    <property type="protein sequence ID" value="KAL0130352.1"/>
    <property type="molecule type" value="Genomic_DNA"/>
</dbReference>
<protein>
    <submittedName>
        <fullName evidence="1">Uncharacterized protein</fullName>
    </submittedName>
</protein>
<accession>A0AAW2GSS3</accession>